<dbReference type="AlphaFoldDB" id="A0A3P5XLX2"/>
<evidence type="ECO:0000259" key="2">
    <source>
        <dbReference type="Pfam" id="PF14133"/>
    </source>
</evidence>
<feature type="chain" id="PRO_5017984779" description="DUF4300 domain-containing protein" evidence="1">
    <location>
        <begin position="24"/>
        <end position="272"/>
    </location>
</feature>
<gene>
    <name evidence="3" type="ORF">FMV2238Y02_00970</name>
</gene>
<evidence type="ECO:0000313" key="3">
    <source>
        <dbReference type="EMBL" id="VDC41609.1"/>
    </source>
</evidence>
<dbReference type="InterPro" id="IPR025389">
    <property type="entry name" value="DUF4300"/>
</dbReference>
<evidence type="ECO:0000313" key="4">
    <source>
        <dbReference type="Proteomes" id="UP000280759"/>
    </source>
</evidence>
<evidence type="ECO:0000256" key="1">
    <source>
        <dbReference type="SAM" id="SignalP"/>
    </source>
</evidence>
<dbReference type="PROSITE" id="PS51257">
    <property type="entry name" value="PROKAR_LIPOPROTEIN"/>
    <property type="match status" value="1"/>
</dbReference>
<dbReference type="EMBL" id="UXEP01000001">
    <property type="protein sequence ID" value="VDC41609.1"/>
    <property type="molecule type" value="Genomic_DNA"/>
</dbReference>
<feature type="domain" description="DUF4300" evidence="2">
    <location>
        <begin position="32"/>
        <end position="270"/>
    </location>
</feature>
<keyword evidence="4" id="KW-1185">Reference proteome</keyword>
<dbReference type="RefSeq" id="WP_125073656.1">
    <property type="nucleotide sequence ID" value="NZ_CP053792.1"/>
</dbReference>
<reference evidence="3 4" key="1">
    <citation type="submission" date="2018-10" db="EMBL/GenBank/DDBJ databases">
        <authorList>
            <consortium name="Molecular Microbiology and Infection Unit (UMMI)"/>
            <person name="Machado M."/>
        </authorList>
    </citation>
    <scope>NUCLEOTIDE SEQUENCE [LARGE SCALE GENOMIC DNA]</scope>
    <source>
        <strain evidence="3">FMV2238.02</strain>
    </source>
</reference>
<protein>
    <recommendedName>
        <fullName evidence="2">DUF4300 domain-containing protein</fullName>
    </recommendedName>
</protein>
<sequence length="272" mass="31227" precursor="true">MKKLLVGALFLSFFLVGCQSVSTKENNGYIRMSNMTDSSSRHEVEVALKKNLKPENVDEFLEGVTDYNETIKQTSLNKGFTKTKHPKYDLPKISKLWTAEKGDFIGTNCRINTFMLLKGNLSISKGKIDDSLLFLDEEAIARGKIFHEQDTETFKQLFSSVKTNGTKNIAVHASKMRDHFSKVRFDDQVKMISVVLHDNLDGDYLFIGHVGVLTKIKDKYLFVEKLSFESPFQAIKFNSKEECYRYLSTTYKDYQDETTAVPFIMENDRWVG</sequence>
<dbReference type="Pfam" id="PF14133">
    <property type="entry name" value="DUF4300"/>
    <property type="match status" value="1"/>
</dbReference>
<keyword evidence="1" id="KW-0732">Signal</keyword>
<feature type="signal peptide" evidence="1">
    <location>
        <begin position="1"/>
        <end position="23"/>
    </location>
</feature>
<dbReference type="Proteomes" id="UP000280759">
    <property type="component" value="Unassembled WGS sequence"/>
</dbReference>
<proteinExistence type="predicted"/>
<name>A0A3P5XLX2_STRCB</name>
<organism evidence="3 4">
    <name type="scientific">Streptococcus canis</name>
    <dbReference type="NCBI Taxonomy" id="1329"/>
    <lineage>
        <taxon>Bacteria</taxon>
        <taxon>Bacillati</taxon>
        <taxon>Bacillota</taxon>
        <taxon>Bacilli</taxon>
        <taxon>Lactobacillales</taxon>
        <taxon>Streptococcaceae</taxon>
        <taxon>Streptococcus</taxon>
    </lineage>
</organism>
<accession>A0A3P5XLX2</accession>